<organism evidence="2 3">
    <name type="scientific">Longivirga aurantiaca</name>
    <dbReference type="NCBI Taxonomy" id="1837743"/>
    <lineage>
        <taxon>Bacteria</taxon>
        <taxon>Bacillati</taxon>
        <taxon>Actinomycetota</taxon>
        <taxon>Actinomycetes</taxon>
        <taxon>Sporichthyales</taxon>
        <taxon>Sporichthyaceae</taxon>
        <taxon>Longivirga</taxon>
    </lineage>
</organism>
<reference evidence="3" key="1">
    <citation type="journal article" date="2019" name="Int. J. Syst. Evol. Microbiol.">
        <title>The Global Catalogue of Microorganisms (GCM) 10K type strain sequencing project: providing services to taxonomists for standard genome sequencing and annotation.</title>
        <authorList>
            <consortium name="The Broad Institute Genomics Platform"/>
            <consortium name="The Broad Institute Genome Sequencing Center for Infectious Disease"/>
            <person name="Wu L."/>
            <person name="Ma J."/>
        </authorList>
    </citation>
    <scope>NUCLEOTIDE SEQUENCE [LARGE SCALE GENOMIC DNA]</scope>
    <source>
        <strain evidence="3">CGMCC 4.7317</strain>
    </source>
</reference>
<evidence type="ECO:0000313" key="2">
    <source>
        <dbReference type="EMBL" id="MFC6239520.1"/>
    </source>
</evidence>
<name>A0ABW1T5Z0_9ACTN</name>
<dbReference type="EMBL" id="JBHSTI010000038">
    <property type="protein sequence ID" value="MFC6239520.1"/>
    <property type="molecule type" value="Genomic_DNA"/>
</dbReference>
<evidence type="ECO:0000313" key="3">
    <source>
        <dbReference type="Proteomes" id="UP001596138"/>
    </source>
</evidence>
<keyword evidence="1" id="KW-0732">Signal</keyword>
<gene>
    <name evidence="2" type="ORF">ACFQGU_16725</name>
</gene>
<keyword evidence="3" id="KW-1185">Reference proteome</keyword>
<dbReference type="Proteomes" id="UP001596138">
    <property type="component" value="Unassembled WGS sequence"/>
</dbReference>
<comment type="caution">
    <text evidence="2">The sequence shown here is derived from an EMBL/GenBank/DDBJ whole genome shotgun (WGS) entry which is preliminary data.</text>
</comment>
<evidence type="ECO:0000256" key="1">
    <source>
        <dbReference type="SAM" id="SignalP"/>
    </source>
</evidence>
<accession>A0ABW1T5Z0</accession>
<feature type="signal peptide" evidence="1">
    <location>
        <begin position="1"/>
        <end position="30"/>
    </location>
</feature>
<protein>
    <submittedName>
        <fullName evidence="2">Uncharacterized protein</fullName>
    </submittedName>
</protein>
<dbReference type="RefSeq" id="WP_386768840.1">
    <property type="nucleotide sequence ID" value="NZ_JBHSTI010000038.1"/>
</dbReference>
<proteinExistence type="predicted"/>
<dbReference type="SUPFAM" id="SSF69304">
    <property type="entry name" value="Tricorn protease N-terminal domain"/>
    <property type="match status" value="1"/>
</dbReference>
<sequence length="542" mass="56380">MKTRTSTRLPRTATFVAAAALAVGTLPALAASASAATVEADPTNFPRFGYITYDGGAHDATTDKLWVTDGSTWGPGTLLTPNSYAYSYDVSHDGEVLAVSGQSRALTVPALNTTYGLLVVDKNGPDPDVTTNVTTIVESNPVVSPLGDFVYWVDSGAIWRYVVDTGVTTKVSTNFAPKAGEVVGRLAISDNGAAAAVVFTVNSSSGALISSRIRAGRLDGVGTEKEYSQSVASGLSYPVGSTLVFTSDTEVAFNVWRSGNLTSTWSISGIGATAVADTSIGLGAVYDLSTDGTSWYSFQDIVSGTQVAKTVSPYDTGVFEDFPRGSGTVRYVPATTQPGVAAPTVDAVVNRASATSYLFLAKSAVPTGTKVMYASLAAYLEDATGTRGADVKAQTRYGQLKSSVNGGATFTTTATTGAGSRLLTWPTGAPFGNGYTAALTRNTWFQWCFQGDAYVAADCSITKKVTVNPTVSVGVQTSGSTKRVYGKAARTGGTAVLYRYVNGSWVVVTTAAVSSTGTFSFGFRTLPRGSYKATTKADTYWG</sequence>
<feature type="chain" id="PRO_5046400049" evidence="1">
    <location>
        <begin position="31"/>
        <end position="542"/>
    </location>
</feature>
<feature type="non-terminal residue" evidence="2">
    <location>
        <position position="542"/>
    </location>
</feature>